<evidence type="ECO:0000313" key="2">
    <source>
        <dbReference type="Proteomes" id="UP000485058"/>
    </source>
</evidence>
<evidence type="ECO:0000313" key="1">
    <source>
        <dbReference type="EMBL" id="GFH30894.1"/>
    </source>
</evidence>
<comment type="caution">
    <text evidence="1">The sequence shown here is derived from an EMBL/GenBank/DDBJ whole genome shotgun (WGS) entry which is preliminary data.</text>
</comment>
<keyword evidence="2" id="KW-1185">Reference proteome</keyword>
<dbReference type="Proteomes" id="UP000485058">
    <property type="component" value="Unassembled WGS sequence"/>
</dbReference>
<dbReference type="EMBL" id="BLLF01005217">
    <property type="protein sequence ID" value="GFH30894.1"/>
    <property type="molecule type" value="Genomic_DNA"/>
</dbReference>
<feature type="non-terminal residue" evidence="1">
    <location>
        <position position="420"/>
    </location>
</feature>
<accession>A0A6A0AFR4</accession>
<protein>
    <submittedName>
        <fullName evidence="1">Uncharacterized protein</fullName>
    </submittedName>
</protein>
<sequence>MSLSGCSVDVAHEACYTHQHHVVVMAFAPQIQLVLMNGDAPTGPICPADDFSSAAAMAEALPTVAEFSKVTMDFQPWTVVDHQAFAADVLECEHDLHFWQTYTATTKLAVVSFGTPTFPAFTHLVTLTIYGLQKNPTPDEVEIAKHTRVAACIAAEQAAGGLASPLHPPEDPPAAPPAAETVAELDGADEDRELAEARAAADIAMQGVEATPPKLRHERLAQHSLRRQLAAKRKKQARLLPVVRQVTMVRCGRQEACGCKGLATPSTSKAKRLGRGRAPKPEKKADATSDVLERTVTSQLKTWTNEIVRSTWMRCHDLSKACAWPLLQCMRAKDVQTVAMQCACRSVSTLKDTRHRMTSWTAEVKKETQTWATTLGAFYKEHGSTGVLTEWKDLLVQVDSMESTGRELLTRLHKLGLACT</sequence>
<organism evidence="1 2">
    <name type="scientific">Haematococcus lacustris</name>
    <name type="common">Green alga</name>
    <name type="synonym">Haematococcus pluvialis</name>
    <dbReference type="NCBI Taxonomy" id="44745"/>
    <lineage>
        <taxon>Eukaryota</taxon>
        <taxon>Viridiplantae</taxon>
        <taxon>Chlorophyta</taxon>
        <taxon>core chlorophytes</taxon>
        <taxon>Chlorophyceae</taxon>
        <taxon>CS clade</taxon>
        <taxon>Chlamydomonadales</taxon>
        <taxon>Haematococcaceae</taxon>
        <taxon>Haematococcus</taxon>
    </lineage>
</organism>
<name>A0A6A0AFR4_HAELA</name>
<proteinExistence type="predicted"/>
<dbReference type="AlphaFoldDB" id="A0A6A0AFR4"/>
<reference evidence="1 2" key="1">
    <citation type="submission" date="2020-02" db="EMBL/GenBank/DDBJ databases">
        <title>Draft genome sequence of Haematococcus lacustris strain NIES-144.</title>
        <authorList>
            <person name="Morimoto D."/>
            <person name="Nakagawa S."/>
            <person name="Yoshida T."/>
            <person name="Sawayama S."/>
        </authorList>
    </citation>
    <scope>NUCLEOTIDE SEQUENCE [LARGE SCALE GENOMIC DNA]</scope>
    <source>
        <strain evidence="1 2">NIES-144</strain>
    </source>
</reference>
<gene>
    <name evidence="1" type="ORF">HaLaN_29826</name>
</gene>